<dbReference type="Gene3D" id="3.90.70.10">
    <property type="entry name" value="Cysteine proteinases"/>
    <property type="match status" value="1"/>
</dbReference>
<comment type="caution">
    <text evidence="3">The sequence shown here is derived from an EMBL/GenBank/DDBJ whole genome shotgun (WGS) entry which is preliminary data.</text>
</comment>
<dbReference type="RefSeq" id="WP_346758596.1">
    <property type="nucleotide sequence ID" value="NZ_JAUJEB010000002.1"/>
</dbReference>
<dbReference type="InterPro" id="IPR038765">
    <property type="entry name" value="Papain-like_cys_pep_sf"/>
</dbReference>
<dbReference type="PROSITE" id="PS00639">
    <property type="entry name" value="THIOL_PROTEASE_HIS"/>
    <property type="match status" value="1"/>
</dbReference>
<protein>
    <submittedName>
        <fullName evidence="3">C1 family peptidase</fullName>
    </submittedName>
</protein>
<name>A0ABT8L8D8_9BACT</name>
<gene>
    <name evidence="3" type="ORF">QQ020_14405</name>
</gene>
<keyword evidence="4" id="KW-1185">Reference proteome</keyword>
<dbReference type="Pfam" id="PF00112">
    <property type="entry name" value="Peptidase_C1"/>
    <property type="match status" value="1"/>
</dbReference>
<reference evidence="3" key="1">
    <citation type="submission" date="2023-06" db="EMBL/GenBank/DDBJ databases">
        <title>Genomic of Agaribacillus aureum.</title>
        <authorList>
            <person name="Wang G."/>
        </authorList>
    </citation>
    <scope>NUCLEOTIDE SEQUENCE</scope>
    <source>
        <strain evidence="3">BMA12</strain>
    </source>
</reference>
<evidence type="ECO:0000259" key="2">
    <source>
        <dbReference type="SMART" id="SM00645"/>
    </source>
</evidence>
<dbReference type="PANTHER" id="PTHR12411">
    <property type="entry name" value="CYSTEINE PROTEASE FAMILY C1-RELATED"/>
    <property type="match status" value="1"/>
</dbReference>
<comment type="similarity">
    <text evidence="1">Belongs to the peptidase C1 family.</text>
</comment>
<sequence>MSWYYEGFKERLKTKLIATEEELAMYVTTEEGKVGIQFEDSLIPLDLEGEEDNLDLFETQRSVEDNPFWDIINNTPDCGTTPDSVDHRPNQTSIKNQLDRGTCVCFASLACLEALLIGDEKDFDLSEQYANWMYMRNQGRDQCDDGLRTTKSAVYLSQSGVCLERYAPYENKNTVQNHCNIPPSIDAQNNANYGIGSYAIIHRLGPLDPSISNPYYLECVLKNGYDIVFGTHVAWGYPDRNGVLDIKLDSNGQPIESRGGHAMLLVGYNKIAPVPYFIFKNSWGQNKSNAGYYYLSYDYIIEYAKYGYIIYDTRDDMNQNFLT</sequence>
<dbReference type="SMART" id="SM00645">
    <property type="entry name" value="Pept_C1"/>
    <property type="match status" value="1"/>
</dbReference>
<dbReference type="CDD" id="cd02619">
    <property type="entry name" value="Peptidase_C1"/>
    <property type="match status" value="1"/>
</dbReference>
<feature type="domain" description="Peptidase C1A papain C-terminal" evidence="2">
    <location>
        <begin position="81"/>
        <end position="308"/>
    </location>
</feature>
<dbReference type="SUPFAM" id="SSF54001">
    <property type="entry name" value="Cysteine proteinases"/>
    <property type="match status" value="1"/>
</dbReference>
<evidence type="ECO:0000256" key="1">
    <source>
        <dbReference type="ARBA" id="ARBA00008455"/>
    </source>
</evidence>
<dbReference type="InterPro" id="IPR000668">
    <property type="entry name" value="Peptidase_C1A_C"/>
</dbReference>
<evidence type="ECO:0000313" key="4">
    <source>
        <dbReference type="Proteomes" id="UP001172083"/>
    </source>
</evidence>
<dbReference type="InterPro" id="IPR013128">
    <property type="entry name" value="Peptidase_C1A"/>
</dbReference>
<dbReference type="InterPro" id="IPR025660">
    <property type="entry name" value="Pept_his_AS"/>
</dbReference>
<organism evidence="3 4">
    <name type="scientific">Agaribacillus aureus</name>
    <dbReference type="NCBI Taxonomy" id="3051825"/>
    <lineage>
        <taxon>Bacteria</taxon>
        <taxon>Pseudomonadati</taxon>
        <taxon>Bacteroidota</taxon>
        <taxon>Cytophagia</taxon>
        <taxon>Cytophagales</taxon>
        <taxon>Splendidivirgaceae</taxon>
        <taxon>Agaribacillus</taxon>
    </lineage>
</organism>
<proteinExistence type="inferred from homology"/>
<accession>A0ABT8L8D8</accession>
<evidence type="ECO:0000313" key="3">
    <source>
        <dbReference type="EMBL" id="MDN5213257.1"/>
    </source>
</evidence>
<dbReference type="EMBL" id="JAUJEB010000002">
    <property type="protein sequence ID" value="MDN5213257.1"/>
    <property type="molecule type" value="Genomic_DNA"/>
</dbReference>
<dbReference type="Proteomes" id="UP001172083">
    <property type="component" value="Unassembled WGS sequence"/>
</dbReference>